<dbReference type="AlphaFoldDB" id="A0A0G0MIK2"/>
<protein>
    <submittedName>
        <fullName evidence="1">Uncharacterized protein</fullName>
    </submittedName>
</protein>
<gene>
    <name evidence="1" type="ORF">US95_C0055G0007</name>
</gene>
<dbReference type="Proteomes" id="UP000034738">
    <property type="component" value="Unassembled WGS sequence"/>
</dbReference>
<dbReference type="EMBL" id="LBUY01000055">
    <property type="protein sequence ID" value="KKQ73579.1"/>
    <property type="molecule type" value="Genomic_DNA"/>
</dbReference>
<sequence>EEDLIPDEESVLVLTKGGYLKRKRLIITRFVLAPGFEPGTSRM</sequence>
<comment type="caution">
    <text evidence="1">The sequence shown here is derived from an EMBL/GenBank/DDBJ whole genome shotgun (WGS) entry which is preliminary data.</text>
</comment>
<accession>A0A0G0MIK2</accession>
<organism evidence="1 2">
    <name type="scientific">Candidatus Woesebacteria bacterium GW2011_GWB1_38_5</name>
    <dbReference type="NCBI Taxonomy" id="1618568"/>
    <lineage>
        <taxon>Bacteria</taxon>
        <taxon>Candidatus Woeseibacteriota</taxon>
    </lineage>
</organism>
<reference evidence="1 2" key="1">
    <citation type="journal article" date="2015" name="Nature">
        <title>rRNA introns, odd ribosomes, and small enigmatic genomes across a large radiation of phyla.</title>
        <authorList>
            <person name="Brown C.T."/>
            <person name="Hug L.A."/>
            <person name="Thomas B.C."/>
            <person name="Sharon I."/>
            <person name="Castelle C.J."/>
            <person name="Singh A."/>
            <person name="Wilkins M.J."/>
            <person name="Williams K.H."/>
            <person name="Banfield J.F."/>
        </authorList>
    </citation>
    <scope>NUCLEOTIDE SEQUENCE [LARGE SCALE GENOMIC DNA]</scope>
</reference>
<proteinExistence type="predicted"/>
<evidence type="ECO:0000313" key="2">
    <source>
        <dbReference type="Proteomes" id="UP000034738"/>
    </source>
</evidence>
<evidence type="ECO:0000313" key="1">
    <source>
        <dbReference type="EMBL" id="KKQ73579.1"/>
    </source>
</evidence>
<feature type="non-terminal residue" evidence="1">
    <location>
        <position position="1"/>
    </location>
</feature>
<name>A0A0G0MIK2_9BACT</name>